<dbReference type="PIRSF" id="PIRSF000498">
    <property type="entry name" value="Riboflavin_syn_A"/>
    <property type="match status" value="1"/>
</dbReference>
<feature type="domain" description="Lumazine-binding" evidence="4">
    <location>
        <begin position="106"/>
        <end position="199"/>
    </location>
</feature>
<name>A0A094JHG5_9GAMM</name>
<dbReference type="STRING" id="435908.IDSA_04780"/>
<keyword evidence="1" id="KW-0677">Repeat</keyword>
<dbReference type="InterPro" id="IPR026017">
    <property type="entry name" value="Lumazine-bd_dom"/>
</dbReference>
<protein>
    <recommendedName>
        <fullName evidence="2">Riboflavin synthase</fullName>
        <ecNumber evidence="2">2.5.1.9</ecNumber>
    </recommendedName>
</protein>
<evidence type="ECO:0000313" key="6">
    <source>
        <dbReference type="Proteomes" id="UP000054363"/>
    </source>
</evidence>
<evidence type="ECO:0000256" key="1">
    <source>
        <dbReference type="ARBA" id="ARBA00022737"/>
    </source>
</evidence>
<dbReference type="Gene3D" id="2.40.30.20">
    <property type="match status" value="2"/>
</dbReference>
<dbReference type="EMBL" id="JPER01000001">
    <property type="protein sequence ID" value="KFZ31996.1"/>
    <property type="molecule type" value="Genomic_DNA"/>
</dbReference>
<dbReference type="NCBIfam" id="NF009566">
    <property type="entry name" value="PRK13020.1"/>
    <property type="match status" value="1"/>
</dbReference>
<evidence type="ECO:0000256" key="2">
    <source>
        <dbReference type="NCBIfam" id="TIGR00187"/>
    </source>
</evidence>
<organism evidence="5 6">
    <name type="scientific">Pseudidiomarina salinarum</name>
    <dbReference type="NCBI Taxonomy" id="435908"/>
    <lineage>
        <taxon>Bacteria</taxon>
        <taxon>Pseudomonadati</taxon>
        <taxon>Pseudomonadota</taxon>
        <taxon>Gammaproteobacteria</taxon>
        <taxon>Alteromonadales</taxon>
        <taxon>Idiomarinaceae</taxon>
        <taxon>Pseudidiomarina</taxon>
    </lineage>
</organism>
<dbReference type="GO" id="GO:0004746">
    <property type="term" value="F:riboflavin synthase activity"/>
    <property type="evidence" value="ECO:0007669"/>
    <property type="project" value="UniProtKB-UniRule"/>
</dbReference>
<dbReference type="NCBIfam" id="NF006767">
    <property type="entry name" value="PRK09289.1"/>
    <property type="match status" value="1"/>
</dbReference>
<dbReference type="CDD" id="cd00402">
    <property type="entry name" value="Riboflavin_synthase_like"/>
    <property type="match status" value="1"/>
</dbReference>
<dbReference type="InterPro" id="IPR001783">
    <property type="entry name" value="Lumazine-bd"/>
</dbReference>
<evidence type="ECO:0000313" key="5">
    <source>
        <dbReference type="EMBL" id="KFZ31996.1"/>
    </source>
</evidence>
<dbReference type="Pfam" id="PF00677">
    <property type="entry name" value="Lum_binding"/>
    <property type="match status" value="2"/>
</dbReference>
<dbReference type="AlphaFoldDB" id="A0A094JHG5"/>
<dbReference type="Proteomes" id="UP000054363">
    <property type="component" value="Unassembled WGS sequence"/>
</dbReference>
<keyword evidence="6" id="KW-1185">Reference proteome</keyword>
<dbReference type="PANTHER" id="PTHR21098:SF0">
    <property type="entry name" value="RIBOFLAVIN SYNTHASE"/>
    <property type="match status" value="1"/>
</dbReference>
<dbReference type="eggNOG" id="COG0307">
    <property type="taxonomic scope" value="Bacteria"/>
</dbReference>
<dbReference type="PROSITE" id="PS51177">
    <property type="entry name" value="LUMAZINE_BIND"/>
    <property type="match status" value="2"/>
</dbReference>
<dbReference type="PANTHER" id="PTHR21098">
    <property type="entry name" value="RIBOFLAVIN SYNTHASE ALPHA CHAIN"/>
    <property type="match status" value="1"/>
</dbReference>
<proteinExistence type="predicted"/>
<sequence length="211" mass="23566">MFTGIVQTQAVVAHIDLHPEFRHLRLNVAPQFLQQLEIGASIAINGCCLTVVGFELPAGQKNEPGSVEFDVIDETLRLTNLGDLAINDKVNFERSLKVGDEIGGHHVSGHIHCIGQVVERQHDEFNWTLWIVFPETFARFVFSKGFISVNGASLTIGEVKGNRFSLHLIPETLRLTNLEQANWVNLEFDQQTMTIVETVERVLAQRNPANG</sequence>
<evidence type="ECO:0000259" key="4">
    <source>
        <dbReference type="PROSITE" id="PS51177"/>
    </source>
</evidence>
<dbReference type="SUPFAM" id="SSF63380">
    <property type="entry name" value="Riboflavin synthase domain-like"/>
    <property type="match status" value="2"/>
</dbReference>
<evidence type="ECO:0000256" key="3">
    <source>
        <dbReference type="PROSITE-ProRule" id="PRU00524"/>
    </source>
</evidence>
<dbReference type="GO" id="GO:0009231">
    <property type="term" value="P:riboflavin biosynthetic process"/>
    <property type="evidence" value="ECO:0007669"/>
    <property type="project" value="TreeGrafter"/>
</dbReference>
<dbReference type="InterPro" id="IPR017938">
    <property type="entry name" value="Riboflavin_synthase-like_b-brl"/>
</dbReference>
<comment type="caution">
    <text evidence="5">The sequence shown here is derived from an EMBL/GenBank/DDBJ whole genome shotgun (WGS) entry which is preliminary data.</text>
</comment>
<feature type="domain" description="Lumazine-binding" evidence="4">
    <location>
        <begin position="1"/>
        <end position="105"/>
    </location>
</feature>
<dbReference type="InterPro" id="IPR023366">
    <property type="entry name" value="ATP_synth_asu-like_sf"/>
</dbReference>
<dbReference type="OrthoDB" id="9788537at2"/>
<reference evidence="5 6" key="1">
    <citation type="submission" date="2014-06" db="EMBL/GenBank/DDBJ databases">
        <title>The draft genome sequence of Idiomarina salinarum ISL-52.</title>
        <authorList>
            <person name="Du J."/>
            <person name="Shao Z."/>
        </authorList>
    </citation>
    <scope>NUCLEOTIDE SEQUENCE [LARGE SCALE GENOMIC DNA]</scope>
    <source>
        <strain evidence="5 6">ISL-52</strain>
    </source>
</reference>
<feature type="repeat" description="Lumazine-binding" evidence="3">
    <location>
        <begin position="1"/>
        <end position="105"/>
    </location>
</feature>
<feature type="repeat" description="Lumazine-binding" evidence="3">
    <location>
        <begin position="106"/>
        <end position="199"/>
    </location>
</feature>
<dbReference type="EC" id="2.5.1.9" evidence="2"/>
<accession>A0A094JHG5</accession>
<dbReference type="NCBIfam" id="TIGR00187">
    <property type="entry name" value="ribE"/>
    <property type="match status" value="1"/>
</dbReference>
<gene>
    <name evidence="5" type="ORF">IDSA_04780</name>
</gene>
<dbReference type="RefSeq" id="WP_034774631.1">
    <property type="nucleotide sequence ID" value="NZ_JPER01000001.1"/>
</dbReference>